<dbReference type="RefSeq" id="WP_205723480.1">
    <property type="nucleotide sequence ID" value="NZ_CP070608.1"/>
</dbReference>
<dbReference type="AlphaFoldDB" id="A0A975A2L2"/>
<name>A0A975A2L2_9BACT</name>
<dbReference type="KEGG" id="fuv:JR347_07745"/>
<sequence>MILRFYLLWLVFITIKTNCLFAQEELSAEKLLEYSYRFTINDKNTFSESTKALWKNLIGESHFVGVAEKHHSTELSKFTAALLPVLNEIDFNTFALELGPNSAEILNEYAEDSVRLSQSIRYLNRKYGKKRASKTPLVFVNRESDALFMDRAQYLNFEFWGLDQEYAYSYEMLLDRIQSLASNGTNQELYKEVKEVIHKNLFKSKIKREPIYCWYQSNKLINEYFEGVQENQNALKVIEDLRLSWEIYCKEASGIYSSQQRADYLKSNFDFHFEKRKPKKILLKMGNVHLTHDISPFGVNDLGKHITEKAIKEGLEFVNIRFFNPYLNGKYKGNNSSLKMLQSIGLKDQWTVVDLRPIRKLIINTEIQTSDPYLYEVMNYDILILAPDDKYDNDNNY</sequence>
<gene>
    <name evidence="1" type="ORF">JR347_07745</name>
</gene>
<keyword evidence="2" id="KW-1185">Reference proteome</keyword>
<evidence type="ECO:0008006" key="3">
    <source>
        <dbReference type="Google" id="ProtNLM"/>
    </source>
</evidence>
<organism evidence="1 2">
    <name type="scientific">Fulvivirga lutea</name>
    <dbReference type="NCBI Taxonomy" id="2810512"/>
    <lineage>
        <taxon>Bacteria</taxon>
        <taxon>Pseudomonadati</taxon>
        <taxon>Bacteroidota</taxon>
        <taxon>Cytophagia</taxon>
        <taxon>Cytophagales</taxon>
        <taxon>Fulvivirgaceae</taxon>
        <taxon>Fulvivirga</taxon>
    </lineage>
</organism>
<dbReference type="Proteomes" id="UP000662783">
    <property type="component" value="Chromosome"/>
</dbReference>
<proteinExistence type="predicted"/>
<accession>A0A975A2L2</accession>
<evidence type="ECO:0000313" key="2">
    <source>
        <dbReference type="Proteomes" id="UP000662783"/>
    </source>
</evidence>
<protein>
    <recommendedName>
        <fullName evidence="3">Erythromycin esterase family protein</fullName>
    </recommendedName>
</protein>
<reference evidence="1" key="1">
    <citation type="submission" date="2021-02" db="EMBL/GenBank/DDBJ databases">
        <title>Fulvivirga sp. S481 isolated from sea water.</title>
        <authorList>
            <person name="Bae S.S."/>
            <person name="Baek K."/>
        </authorList>
    </citation>
    <scope>NUCLEOTIDE SEQUENCE</scope>
    <source>
        <strain evidence="1">S481</strain>
    </source>
</reference>
<evidence type="ECO:0000313" key="1">
    <source>
        <dbReference type="EMBL" id="QSE98966.1"/>
    </source>
</evidence>
<dbReference type="EMBL" id="CP070608">
    <property type="protein sequence ID" value="QSE98966.1"/>
    <property type="molecule type" value="Genomic_DNA"/>
</dbReference>